<reference evidence="3" key="2">
    <citation type="journal article" date="2008" name="Nucleic Acids Res.">
        <title>The rice annotation project database (RAP-DB): 2008 update.</title>
        <authorList>
            <consortium name="The rice annotation project (RAP)"/>
        </authorList>
    </citation>
    <scope>GENOME REANNOTATION</scope>
    <source>
        <strain evidence="3">cv. Nipponbare</strain>
    </source>
</reference>
<gene>
    <name evidence="2" type="ordered locus">Os03g0591300</name>
</gene>
<sequence length="80" mass="8962">IHPSIRLTSSPVPFHRPICFFYFCLLLIGVPSYHLQFPDNFGKRQGQDALGRDDVRSAGGVLPRHPVIDLVTGKAIGHRR</sequence>
<accession>C7J068</accession>
<dbReference type="AlphaFoldDB" id="C7J068"/>
<dbReference type="KEGG" id="dosa:Os03g0591300"/>
<keyword evidence="1" id="KW-0472">Membrane</keyword>
<keyword evidence="1" id="KW-0812">Transmembrane</keyword>
<dbReference type="Proteomes" id="UP000000763">
    <property type="component" value="Chromosome 3"/>
</dbReference>
<proteinExistence type="predicted"/>
<keyword evidence="1" id="KW-1133">Transmembrane helix</keyword>
<organism evidence="2 3">
    <name type="scientific">Oryza sativa subsp. japonica</name>
    <name type="common">Rice</name>
    <dbReference type="NCBI Taxonomy" id="39947"/>
    <lineage>
        <taxon>Eukaryota</taxon>
        <taxon>Viridiplantae</taxon>
        <taxon>Streptophyta</taxon>
        <taxon>Embryophyta</taxon>
        <taxon>Tracheophyta</taxon>
        <taxon>Spermatophyta</taxon>
        <taxon>Magnoliopsida</taxon>
        <taxon>Liliopsida</taxon>
        <taxon>Poales</taxon>
        <taxon>Poaceae</taxon>
        <taxon>BOP clade</taxon>
        <taxon>Oryzoideae</taxon>
        <taxon>Oryzeae</taxon>
        <taxon>Oryzinae</taxon>
        <taxon>Oryza</taxon>
        <taxon>Oryza sativa</taxon>
    </lineage>
</organism>
<feature type="transmembrane region" description="Helical" evidence="1">
    <location>
        <begin position="14"/>
        <end position="35"/>
    </location>
</feature>
<reference evidence="2 3" key="1">
    <citation type="journal article" date="2005" name="Nature">
        <title>The map-based sequence of the rice genome.</title>
        <authorList>
            <consortium name="International rice genome sequencing project (IRGSP)"/>
            <person name="Matsumoto T."/>
            <person name="Wu J."/>
            <person name="Kanamori H."/>
            <person name="Katayose Y."/>
            <person name="Fujisawa M."/>
            <person name="Namiki N."/>
            <person name="Mizuno H."/>
            <person name="Yamamoto K."/>
            <person name="Antonio B.A."/>
            <person name="Baba T."/>
            <person name="Sakata K."/>
            <person name="Nagamura Y."/>
            <person name="Aoki H."/>
            <person name="Arikawa K."/>
            <person name="Arita K."/>
            <person name="Bito T."/>
            <person name="Chiden Y."/>
            <person name="Fujitsuka N."/>
            <person name="Fukunaka R."/>
            <person name="Hamada M."/>
            <person name="Harada C."/>
            <person name="Hayashi A."/>
            <person name="Hijishita S."/>
            <person name="Honda M."/>
            <person name="Hosokawa S."/>
            <person name="Ichikawa Y."/>
            <person name="Idonuma A."/>
            <person name="Iijima M."/>
            <person name="Ikeda M."/>
            <person name="Ikeno M."/>
            <person name="Ito K."/>
            <person name="Ito S."/>
            <person name="Ito T."/>
            <person name="Ito Y."/>
            <person name="Ito Y."/>
            <person name="Iwabuchi A."/>
            <person name="Kamiya K."/>
            <person name="Karasawa W."/>
            <person name="Kurita K."/>
            <person name="Katagiri S."/>
            <person name="Kikuta A."/>
            <person name="Kobayashi H."/>
            <person name="Kobayashi N."/>
            <person name="Machita K."/>
            <person name="Maehara T."/>
            <person name="Masukawa M."/>
            <person name="Mizubayashi T."/>
            <person name="Mukai Y."/>
            <person name="Nagasaki H."/>
            <person name="Nagata Y."/>
            <person name="Naito S."/>
            <person name="Nakashima M."/>
            <person name="Nakama Y."/>
            <person name="Nakamichi Y."/>
            <person name="Nakamura M."/>
            <person name="Meguro A."/>
            <person name="Negishi M."/>
            <person name="Ohta I."/>
            <person name="Ohta T."/>
            <person name="Okamoto M."/>
            <person name="Ono N."/>
            <person name="Saji S."/>
            <person name="Sakaguchi M."/>
            <person name="Sakai K."/>
            <person name="Shibata M."/>
            <person name="Shimokawa T."/>
            <person name="Song J."/>
            <person name="Takazaki Y."/>
            <person name="Terasawa K."/>
            <person name="Tsugane M."/>
            <person name="Tsuji K."/>
            <person name="Ueda S."/>
            <person name="Waki K."/>
            <person name="Yamagata H."/>
            <person name="Yamamoto M."/>
            <person name="Yamamoto S."/>
            <person name="Yamane H."/>
            <person name="Yoshiki S."/>
            <person name="Yoshihara R."/>
            <person name="Yukawa K."/>
            <person name="Zhong H."/>
            <person name="Yano M."/>
            <person name="Yuan Q."/>
            <person name="Ouyang S."/>
            <person name="Liu J."/>
            <person name="Jones K.M."/>
            <person name="Gansberger K."/>
            <person name="Moffat K."/>
            <person name="Hill J."/>
            <person name="Bera J."/>
            <person name="Fadrosh D."/>
            <person name="Jin S."/>
            <person name="Johri S."/>
            <person name="Kim M."/>
            <person name="Overton L."/>
            <person name="Reardon M."/>
            <person name="Tsitrin T."/>
            <person name="Vuong H."/>
            <person name="Weaver B."/>
            <person name="Ciecko A."/>
            <person name="Tallon L."/>
            <person name="Jackson J."/>
            <person name="Pai G."/>
            <person name="Aken S.V."/>
            <person name="Utterback T."/>
            <person name="Reidmuller S."/>
            <person name="Feldblyum T."/>
            <person name="Hsiao J."/>
            <person name="Zismann V."/>
            <person name="Iobst S."/>
            <person name="de Vazeille A.R."/>
            <person name="Buell C.R."/>
            <person name="Ying K."/>
            <person name="Li Y."/>
            <person name="Lu T."/>
            <person name="Huang Y."/>
            <person name="Zhao Q."/>
            <person name="Feng Q."/>
            <person name="Zhang L."/>
            <person name="Zhu J."/>
            <person name="Weng Q."/>
            <person name="Mu J."/>
            <person name="Lu Y."/>
            <person name="Fan D."/>
            <person name="Liu Y."/>
            <person name="Guan J."/>
            <person name="Zhang Y."/>
            <person name="Yu S."/>
            <person name="Liu X."/>
            <person name="Zhang Y."/>
            <person name="Hong G."/>
            <person name="Han B."/>
            <person name="Choisne N."/>
            <person name="Demange N."/>
            <person name="Orjeda G."/>
            <person name="Samain S."/>
            <person name="Cattolico L."/>
            <person name="Pelletier E."/>
            <person name="Couloux A."/>
            <person name="Segurens B."/>
            <person name="Wincker P."/>
            <person name="D'Hont A."/>
            <person name="Scarpelli C."/>
            <person name="Weissenbach J."/>
            <person name="Salanoubat M."/>
            <person name="Quetier F."/>
            <person name="Yu Y."/>
            <person name="Kim H.R."/>
            <person name="Rambo T."/>
            <person name="Currie J."/>
            <person name="Collura K."/>
            <person name="Luo M."/>
            <person name="Yang T."/>
            <person name="Ammiraju J.S.S."/>
            <person name="Engler F."/>
            <person name="Soderlund C."/>
            <person name="Wing R.A."/>
            <person name="Palmer L.E."/>
            <person name="de la Bastide M."/>
            <person name="Spiegel L."/>
            <person name="Nascimento L."/>
            <person name="Zutavern T."/>
            <person name="O'Shaughnessy A."/>
            <person name="Dike S."/>
            <person name="Dedhia N."/>
            <person name="Preston R."/>
            <person name="Balija V."/>
            <person name="McCombie W.R."/>
            <person name="Chow T."/>
            <person name="Chen H."/>
            <person name="Chung M."/>
            <person name="Chen C."/>
            <person name="Shaw J."/>
            <person name="Wu H."/>
            <person name="Hsiao K."/>
            <person name="Chao Y."/>
            <person name="Chu M."/>
            <person name="Cheng C."/>
            <person name="Hour A."/>
            <person name="Lee P."/>
            <person name="Lin S."/>
            <person name="Lin Y."/>
            <person name="Liou J."/>
            <person name="Liu S."/>
            <person name="Hsing Y."/>
            <person name="Raghuvanshi S."/>
            <person name="Mohanty A."/>
            <person name="Bharti A.K."/>
            <person name="Gaur A."/>
            <person name="Gupta V."/>
            <person name="Kumar D."/>
            <person name="Ravi V."/>
            <person name="Vij S."/>
            <person name="Kapur A."/>
            <person name="Khurana P."/>
            <person name="Khurana P."/>
            <person name="Khurana J.P."/>
            <person name="Tyagi A.K."/>
            <person name="Gaikwad K."/>
            <person name="Singh A."/>
            <person name="Dalal V."/>
            <person name="Srivastava S."/>
            <person name="Dixit A."/>
            <person name="Pal A.K."/>
            <person name="Ghazi I.A."/>
            <person name="Yadav M."/>
            <person name="Pandit A."/>
            <person name="Bhargava A."/>
            <person name="Sureshbabu K."/>
            <person name="Batra K."/>
            <person name="Sharma T.R."/>
            <person name="Mohapatra T."/>
            <person name="Singh N.K."/>
            <person name="Messing J."/>
            <person name="Nelson A.B."/>
            <person name="Fuks G."/>
            <person name="Kavchok S."/>
            <person name="Keizer G."/>
            <person name="Linton E."/>
            <person name="Llaca V."/>
            <person name="Song R."/>
            <person name="Tanyolac B."/>
            <person name="Young S."/>
            <person name="Ho-Il K."/>
            <person name="Hahn J.H."/>
            <person name="Sangsakoo G."/>
            <person name="Vanavichit A."/>
            <person name="de Mattos Luiz.A.T."/>
            <person name="Zimmer P.D."/>
            <person name="Malone G."/>
            <person name="Dellagostin O."/>
            <person name="de Oliveira A.C."/>
            <person name="Bevan M."/>
            <person name="Bancroft I."/>
            <person name="Minx P."/>
            <person name="Cordum H."/>
            <person name="Wilson R."/>
            <person name="Cheng Z."/>
            <person name="Jin W."/>
            <person name="Jiang J."/>
            <person name="Leong S.A."/>
            <person name="Iwama H."/>
            <person name="Gojobori T."/>
            <person name="Itoh T."/>
            <person name="Niimura Y."/>
            <person name="Fujii Y."/>
            <person name="Habara T."/>
            <person name="Sakai H."/>
            <person name="Sato Y."/>
            <person name="Wilson G."/>
            <person name="Kumar K."/>
            <person name="McCouch S."/>
            <person name="Juretic N."/>
            <person name="Hoen D."/>
            <person name="Wright S."/>
            <person name="Bruskiewich R."/>
            <person name="Bureau T."/>
            <person name="Miyao A."/>
            <person name="Hirochika H."/>
            <person name="Nishikawa T."/>
            <person name="Kadowaki K."/>
            <person name="Sugiura M."/>
            <person name="Burr B."/>
            <person name="Sasaki T."/>
        </authorList>
    </citation>
    <scope>NUCLEOTIDE SEQUENCE [LARGE SCALE GENOMIC DNA]</scope>
    <source>
        <strain evidence="3">cv. Nipponbare</strain>
    </source>
</reference>
<dbReference type="EMBL" id="AP008209">
    <property type="protein sequence ID" value="BAH92246.1"/>
    <property type="molecule type" value="Genomic_DNA"/>
</dbReference>
<evidence type="ECO:0000256" key="1">
    <source>
        <dbReference type="SAM" id="Phobius"/>
    </source>
</evidence>
<feature type="non-terminal residue" evidence="2">
    <location>
        <position position="1"/>
    </location>
</feature>
<name>C7J068_ORYSJ</name>
<protein>
    <submittedName>
        <fullName evidence="2">Os03g0591300 protein</fullName>
    </submittedName>
</protein>
<evidence type="ECO:0000313" key="2">
    <source>
        <dbReference type="EMBL" id="BAH92246.1"/>
    </source>
</evidence>
<evidence type="ECO:0000313" key="3">
    <source>
        <dbReference type="Proteomes" id="UP000000763"/>
    </source>
</evidence>